<protein>
    <submittedName>
        <fullName evidence="1">Uncharacterized protein</fullName>
    </submittedName>
</protein>
<comment type="caution">
    <text evidence="1">The sequence shown here is derived from an EMBL/GenBank/DDBJ whole genome shotgun (WGS) entry which is preliminary data.</text>
</comment>
<dbReference type="GO" id="GO:0006893">
    <property type="term" value="P:Golgi to plasma membrane transport"/>
    <property type="evidence" value="ECO:0007669"/>
    <property type="project" value="TreeGrafter"/>
</dbReference>
<name>A0AA41V038_PAPNU</name>
<dbReference type="SUPFAM" id="SSF50978">
    <property type="entry name" value="WD40 repeat-like"/>
    <property type="match status" value="1"/>
</dbReference>
<dbReference type="AlphaFoldDB" id="A0AA41V038"/>
<proteinExistence type="predicted"/>
<dbReference type="InterPro" id="IPR036322">
    <property type="entry name" value="WD40_repeat_dom_sf"/>
</dbReference>
<dbReference type="Proteomes" id="UP001177140">
    <property type="component" value="Unassembled WGS sequence"/>
</dbReference>
<dbReference type="GO" id="GO:0005737">
    <property type="term" value="C:cytoplasm"/>
    <property type="evidence" value="ECO:0007669"/>
    <property type="project" value="TreeGrafter"/>
</dbReference>
<dbReference type="GO" id="GO:0005096">
    <property type="term" value="F:GTPase activator activity"/>
    <property type="evidence" value="ECO:0007669"/>
    <property type="project" value="TreeGrafter"/>
</dbReference>
<feature type="non-terminal residue" evidence="1">
    <location>
        <position position="198"/>
    </location>
</feature>
<gene>
    <name evidence="1" type="ORF">MKW94_010442</name>
</gene>
<dbReference type="GO" id="GO:0006887">
    <property type="term" value="P:exocytosis"/>
    <property type="evidence" value="ECO:0007669"/>
    <property type="project" value="TreeGrafter"/>
</dbReference>
<evidence type="ECO:0000313" key="2">
    <source>
        <dbReference type="Proteomes" id="UP001177140"/>
    </source>
</evidence>
<reference evidence="1" key="1">
    <citation type="submission" date="2022-03" db="EMBL/GenBank/DDBJ databases">
        <title>A functionally conserved STORR gene fusion in Papaver species that diverged 16.8 million years ago.</title>
        <authorList>
            <person name="Catania T."/>
        </authorList>
    </citation>
    <scope>NUCLEOTIDE SEQUENCE</scope>
    <source>
        <strain evidence="1">S-191538</strain>
    </source>
</reference>
<dbReference type="GO" id="GO:0019905">
    <property type="term" value="F:syntaxin binding"/>
    <property type="evidence" value="ECO:0007669"/>
    <property type="project" value="TreeGrafter"/>
</dbReference>
<sequence length="198" mass="21734">MFAIRLLQKAKNHHHNNNQENVQGSVAPADLDPHIAQHYGVPSTSSILAFDPIQRLMAIGTLDGRIKVVGGDNVEGLLISPKQLPYKNLEFLHNQGFLVSVSNENDIQVWDLEHRKIASFLKWECNITAFSVIPGTHFMYIGDEYGMVSVLKYDAEEVAILQLPYHIPANSLADAVGVSLPDPISVVGVLPQPCTSGN</sequence>
<dbReference type="PANTHER" id="PTHR10241">
    <property type="entry name" value="LETHAL 2 GIANT LARVAE PROTEIN"/>
    <property type="match status" value="1"/>
</dbReference>
<organism evidence="1 2">
    <name type="scientific">Papaver nudicaule</name>
    <name type="common">Iceland poppy</name>
    <dbReference type="NCBI Taxonomy" id="74823"/>
    <lineage>
        <taxon>Eukaryota</taxon>
        <taxon>Viridiplantae</taxon>
        <taxon>Streptophyta</taxon>
        <taxon>Embryophyta</taxon>
        <taxon>Tracheophyta</taxon>
        <taxon>Spermatophyta</taxon>
        <taxon>Magnoliopsida</taxon>
        <taxon>Ranunculales</taxon>
        <taxon>Papaveraceae</taxon>
        <taxon>Papaveroideae</taxon>
        <taxon>Papaver</taxon>
    </lineage>
</organism>
<accession>A0AA41V038</accession>
<dbReference type="GO" id="GO:0045159">
    <property type="term" value="F:myosin II binding"/>
    <property type="evidence" value="ECO:0007669"/>
    <property type="project" value="TreeGrafter"/>
</dbReference>
<dbReference type="EMBL" id="JAJJMA010049784">
    <property type="protein sequence ID" value="MCL7025851.1"/>
    <property type="molecule type" value="Genomic_DNA"/>
</dbReference>
<dbReference type="PANTHER" id="PTHR10241:SF25">
    <property type="entry name" value="TOMOSYN, ISOFORM C"/>
    <property type="match status" value="1"/>
</dbReference>
<dbReference type="GO" id="GO:0005886">
    <property type="term" value="C:plasma membrane"/>
    <property type="evidence" value="ECO:0007669"/>
    <property type="project" value="TreeGrafter"/>
</dbReference>
<dbReference type="FunFam" id="2.130.10.10:FF:000882">
    <property type="entry name" value="Syntaxin-binding protein 5"/>
    <property type="match status" value="1"/>
</dbReference>
<dbReference type="Gene3D" id="2.130.10.10">
    <property type="entry name" value="YVTN repeat-like/Quinoprotein amine dehydrogenase"/>
    <property type="match status" value="1"/>
</dbReference>
<evidence type="ECO:0000313" key="1">
    <source>
        <dbReference type="EMBL" id="MCL7025851.1"/>
    </source>
</evidence>
<keyword evidence="2" id="KW-1185">Reference proteome</keyword>
<dbReference type="InterPro" id="IPR015943">
    <property type="entry name" value="WD40/YVTN_repeat-like_dom_sf"/>
</dbReference>